<dbReference type="InterPro" id="IPR013149">
    <property type="entry name" value="ADH-like_C"/>
</dbReference>
<protein>
    <recommendedName>
        <fullName evidence="4">Enoyl reductase (ER) domain-containing protein</fullName>
    </recommendedName>
</protein>
<dbReference type="InterPro" id="IPR011032">
    <property type="entry name" value="GroES-like_sf"/>
</dbReference>
<dbReference type="Gene3D" id="3.40.50.720">
    <property type="entry name" value="NAD(P)-binding Rossmann-like Domain"/>
    <property type="match status" value="1"/>
</dbReference>
<dbReference type="CDD" id="cd08249">
    <property type="entry name" value="enoyl_reductase_like"/>
    <property type="match status" value="1"/>
</dbReference>
<evidence type="ECO:0000256" key="2">
    <source>
        <dbReference type="ARBA" id="ARBA00011245"/>
    </source>
</evidence>
<evidence type="ECO:0000313" key="5">
    <source>
        <dbReference type="EMBL" id="KAK4496412.1"/>
    </source>
</evidence>
<dbReference type="InterPro" id="IPR013154">
    <property type="entry name" value="ADH-like_N"/>
</dbReference>
<dbReference type="SMART" id="SM00829">
    <property type="entry name" value="PKS_ER"/>
    <property type="match status" value="1"/>
</dbReference>
<accession>A0ABR0E4Q4</accession>
<dbReference type="Pfam" id="PF08240">
    <property type="entry name" value="ADH_N"/>
    <property type="match status" value="1"/>
</dbReference>
<organism evidence="5 6">
    <name type="scientific">Zasmidium cellare</name>
    <name type="common">Wine cellar mold</name>
    <name type="synonym">Racodium cellare</name>
    <dbReference type="NCBI Taxonomy" id="395010"/>
    <lineage>
        <taxon>Eukaryota</taxon>
        <taxon>Fungi</taxon>
        <taxon>Dikarya</taxon>
        <taxon>Ascomycota</taxon>
        <taxon>Pezizomycotina</taxon>
        <taxon>Dothideomycetes</taxon>
        <taxon>Dothideomycetidae</taxon>
        <taxon>Mycosphaerellales</taxon>
        <taxon>Mycosphaerellaceae</taxon>
        <taxon>Zasmidium</taxon>
    </lineage>
</organism>
<dbReference type="EMBL" id="JAXOVC010000010">
    <property type="protein sequence ID" value="KAK4496412.1"/>
    <property type="molecule type" value="Genomic_DNA"/>
</dbReference>
<evidence type="ECO:0000313" key="6">
    <source>
        <dbReference type="Proteomes" id="UP001305779"/>
    </source>
</evidence>
<keyword evidence="3" id="KW-0560">Oxidoreductase</keyword>
<evidence type="ECO:0000256" key="1">
    <source>
        <dbReference type="ARBA" id="ARBA00008072"/>
    </source>
</evidence>
<dbReference type="InterPro" id="IPR036291">
    <property type="entry name" value="NAD(P)-bd_dom_sf"/>
</dbReference>
<dbReference type="Pfam" id="PF00107">
    <property type="entry name" value="ADH_zinc_N"/>
    <property type="match status" value="1"/>
</dbReference>
<comment type="subunit">
    <text evidence="2">Monomer.</text>
</comment>
<comment type="similarity">
    <text evidence="1">Belongs to the zinc-containing alcohol dehydrogenase family.</text>
</comment>
<evidence type="ECO:0000256" key="3">
    <source>
        <dbReference type="ARBA" id="ARBA00023002"/>
    </source>
</evidence>
<dbReference type="SUPFAM" id="SSF51735">
    <property type="entry name" value="NAD(P)-binding Rossmann-fold domains"/>
    <property type="match status" value="1"/>
</dbReference>
<comment type="caution">
    <text evidence="5">The sequence shown here is derived from an EMBL/GenBank/DDBJ whole genome shotgun (WGS) entry which is preliminary data.</text>
</comment>
<evidence type="ECO:0000259" key="4">
    <source>
        <dbReference type="SMART" id="SM00829"/>
    </source>
</evidence>
<dbReference type="InterPro" id="IPR047122">
    <property type="entry name" value="Trans-enoyl_RdTase-like"/>
</dbReference>
<gene>
    <name evidence="5" type="ORF">PRZ48_012392</name>
</gene>
<feature type="domain" description="Enoyl reductase (ER)" evidence="4">
    <location>
        <begin position="13"/>
        <end position="340"/>
    </location>
</feature>
<dbReference type="PANTHER" id="PTHR45348:SF2">
    <property type="entry name" value="ZINC-TYPE ALCOHOL DEHYDROGENASE-LIKE PROTEIN C2E1P3.01"/>
    <property type="match status" value="1"/>
</dbReference>
<dbReference type="SUPFAM" id="SSF50129">
    <property type="entry name" value="GroES-like"/>
    <property type="match status" value="1"/>
</dbReference>
<proteinExistence type="inferred from homology"/>
<sequence>MAPSNNALLLNAKQDPVMTVGPAPYPTAGSGEVIIRTAAVAMNPADWLLQQTGMLISEYPAILGCDAAGEVFEVGEGLEDQFKVGDRVFGAAGPLTGYRTSAFQQYVVIKAPSIAKIPDAAKYSEAVVLPLGFNTAASCLFAKETLGLEAPPSKAGQGKTVLIWGASSSLGCCGVQAAALAGYDIVAFASKANHDLVRSLGAKACFDYHDTDVVQNVVKDLQGKEVVGAFDCISKPETLGVLCEILANTPNARKLIAAIQPGAEANAKNDVEIRTNFIVDQASYRGTVGKYLWEEFLPSALGDGTFRYKPDPEIVGHGLENVQKAVDLLSKGVSAKKLVVTL</sequence>
<dbReference type="InterPro" id="IPR020843">
    <property type="entry name" value="ER"/>
</dbReference>
<dbReference type="Proteomes" id="UP001305779">
    <property type="component" value="Unassembled WGS sequence"/>
</dbReference>
<dbReference type="PANTHER" id="PTHR45348">
    <property type="entry name" value="HYPOTHETICAL OXIDOREDUCTASE (EUROFUNG)"/>
    <property type="match status" value="1"/>
</dbReference>
<dbReference type="Gene3D" id="3.90.180.10">
    <property type="entry name" value="Medium-chain alcohol dehydrogenases, catalytic domain"/>
    <property type="match status" value="1"/>
</dbReference>
<name>A0ABR0E4Q4_ZASCE</name>
<keyword evidence="6" id="KW-1185">Reference proteome</keyword>
<reference evidence="5 6" key="1">
    <citation type="journal article" date="2023" name="G3 (Bethesda)">
        <title>A chromosome-level genome assembly of Zasmidium syzygii isolated from banana leaves.</title>
        <authorList>
            <person name="van Westerhoven A.C."/>
            <person name="Mehrabi R."/>
            <person name="Talebi R."/>
            <person name="Steentjes M.B.F."/>
            <person name="Corcolon B."/>
            <person name="Chong P.A."/>
            <person name="Kema G.H.J."/>
            <person name="Seidl M.F."/>
        </authorList>
    </citation>
    <scope>NUCLEOTIDE SEQUENCE [LARGE SCALE GENOMIC DNA]</scope>
    <source>
        <strain evidence="5 6">P124</strain>
    </source>
</reference>